<evidence type="ECO:0000256" key="8">
    <source>
        <dbReference type="ARBA" id="ARBA00022741"/>
    </source>
</evidence>
<keyword evidence="13 15" id="KW-0030">Aminoacyl-tRNA synthetase</keyword>
<comment type="caution">
    <text evidence="20">The sequence shown here is derived from an EMBL/GenBank/DDBJ whole genome shotgun (WGS) entry which is preliminary data.</text>
</comment>
<comment type="similarity">
    <text evidence="2 15">Belongs to the phenylalanyl-tRNA synthetase beta subunit family. Type 1 subfamily.</text>
</comment>
<dbReference type="InterPro" id="IPR020825">
    <property type="entry name" value="Phe-tRNA_synthase-like_B3/B4"/>
</dbReference>
<dbReference type="NCBIfam" id="TIGR00472">
    <property type="entry name" value="pheT_bact"/>
    <property type="match status" value="1"/>
</dbReference>
<dbReference type="Gene3D" id="3.30.930.10">
    <property type="entry name" value="Bira Bifunctional Protein, Domain 2"/>
    <property type="match status" value="1"/>
</dbReference>
<dbReference type="GO" id="GO:0000287">
    <property type="term" value="F:magnesium ion binding"/>
    <property type="evidence" value="ECO:0007669"/>
    <property type="project" value="UniProtKB-UniRule"/>
</dbReference>
<dbReference type="Gene3D" id="3.50.40.10">
    <property type="entry name" value="Phenylalanyl-trna Synthetase, Chain B, domain 3"/>
    <property type="match status" value="1"/>
</dbReference>
<feature type="domain" description="B5" evidence="19">
    <location>
        <begin position="391"/>
        <end position="467"/>
    </location>
</feature>
<dbReference type="InterPro" id="IPR009061">
    <property type="entry name" value="DNA-bd_dom_put_sf"/>
</dbReference>
<comment type="cofactor">
    <cofactor evidence="15">
        <name>Mg(2+)</name>
        <dbReference type="ChEBI" id="CHEBI:18420"/>
    </cofactor>
    <text evidence="15">Binds 2 magnesium ions per tetramer.</text>
</comment>
<dbReference type="Pfam" id="PF01588">
    <property type="entry name" value="tRNA_bind"/>
    <property type="match status" value="1"/>
</dbReference>
<dbReference type="InterPro" id="IPR045864">
    <property type="entry name" value="aa-tRNA-synth_II/BPL/LPL"/>
</dbReference>
<evidence type="ECO:0000256" key="14">
    <source>
        <dbReference type="ARBA" id="ARBA00049255"/>
    </source>
</evidence>
<dbReference type="GO" id="GO:0000049">
    <property type="term" value="F:tRNA binding"/>
    <property type="evidence" value="ECO:0007669"/>
    <property type="project" value="UniProtKB-UniRule"/>
</dbReference>
<dbReference type="GO" id="GO:0009328">
    <property type="term" value="C:phenylalanine-tRNA ligase complex"/>
    <property type="evidence" value="ECO:0007669"/>
    <property type="project" value="TreeGrafter"/>
</dbReference>
<dbReference type="SUPFAM" id="SSF46955">
    <property type="entry name" value="Putative DNA-binding domain"/>
    <property type="match status" value="1"/>
</dbReference>
<keyword evidence="12 15" id="KW-0648">Protein biosynthesis</keyword>
<dbReference type="PANTHER" id="PTHR10947">
    <property type="entry name" value="PHENYLALANYL-TRNA SYNTHETASE BETA CHAIN AND LEUCINE-RICH REPEAT-CONTAINING PROTEIN 47"/>
    <property type="match status" value="1"/>
</dbReference>
<evidence type="ECO:0000256" key="2">
    <source>
        <dbReference type="ARBA" id="ARBA00008653"/>
    </source>
</evidence>
<dbReference type="Pfam" id="PF03147">
    <property type="entry name" value="FDX-ACB"/>
    <property type="match status" value="1"/>
</dbReference>
<dbReference type="InterPro" id="IPR012340">
    <property type="entry name" value="NA-bd_OB-fold"/>
</dbReference>
<feature type="binding site" evidence="15">
    <location>
        <position position="445"/>
    </location>
    <ligand>
        <name>Mg(2+)</name>
        <dbReference type="ChEBI" id="CHEBI:18420"/>
        <note>shared with alpha subunit</note>
    </ligand>
</feature>
<dbReference type="Gene3D" id="3.30.70.380">
    <property type="entry name" value="Ferrodoxin-fold anticodon-binding domain"/>
    <property type="match status" value="1"/>
</dbReference>
<proteinExistence type="inferred from homology"/>
<dbReference type="SUPFAM" id="SSF55681">
    <property type="entry name" value="Class II aaRS and biotin synthetases"/>
    <property type="match status" value="1"/>
</dbReference>
<dbReference type="Pfam" id="PF03484">
    <property type="entry name" value="B5"/>
    <property type="match status" value="1"/>
</dbReference>
<keyword evidence="6 15" id="KW-0436">Ligase</keyword>
<name>A0A1F4U4H9_UNCW3</name>
<evidence type="ECO:0000256" key="6">
    <source>
        <dbReference type="ARBA" id="ARBA00022598"/>
    </source>
</evidence>
<dbReference type="SUPFAM" id="SSF50249">
    <property type="entry name" value="Nucleic acid-binding proteins"/>
    <property type="match status" value="1"/>
</dbReference>
<sequence>MITSLKWIQELLKTEVDTNELNYVTLNLGLEIESVDHMAPENIIVGIIKKITPHPKSNQLSVLDVDIGHNCPIVTAAKNIKLDDRVLVCTAGNSFKGTLVKDKDFHNIKSKGILISEEELGLADKSGGVIILENGKPGEKFQDLFDDIVLDIKATPNRPDWLSVEGIAREIAVGFKIKYSSPYIAGVPKKKNRKTAFPLIIKDIGGCPRYTARIFEDVKVAESPFEIKWRLHCMGMNAINNIVDITNIMMLMTGQPLHPFDLDLLHDGIIIRKANKGEDFISLEGSKFELNPSDLLIADHNGNIALAGIIGAQRSQISSRTRRVLLESAYFDPKRIAHTSRRLGLLTEASTRFERGGDIAGVDRTSALTAQLFKKYAEARETEFIAAGKKIKTLRVDFSVSRSNQLLSLNLSKSQIIDHLKRLGIKCITKRKDTINATIPHYRRDLKIEEDIFEEIARVYGYMNIPEVAPRKWGGHAVVNRKRKFEETIRGFLFGQGFSETYNLSLTASKTLTEAGFKDFVTLKNPMNERFDALRPTLFLSLTECVNYNIAKSNKSLKLFEIGNILLKDKPFQEEHLGVIMGGEQFPNFWQQHGQFIDYYQAKGVIEGLLAVFRIKDIDFTATSKNGFSQVVSIQFNDRELGYLGCVDQKICKDPFFYFEIVLEQVFAVIGEAFFIPPPKFPVNTRDLSFLVVETTQVPDLMDLINKVGSPVLEKVNLFDYYKGDKIDPDKKNLGFRLYFRAPDRTLTDREVDIFIQKIEKEVTSKYNAQLRKRS</sequence>
<keyword evidence="10 15" id="KW-0460">Magnesium</keyword>
<evidence type="ECO:0000256" key="4">
    <source>
        <dbReference type="ARBA" id="ARBA00022490"/>
    </source>
</evidence>
<evidence type="ECO:0000256" key="7">
    <source>
        <dbReference type="ARBA" id="ARBA00022723"/>
    </source>
</evidence>
<evidence type="ECO:0000313" key="20">
    <source>
        <dbReference type="EMBL" id="OGC39740.1"/>
    </source>
</evidence>
<reference evidence="20 21" key="1">
    <citation type="journal article" date="2016" name="Nat. Commun.">
        <title>Thousands of microbial genomes shed light on interconnected biogeochemical processes in an aquifer system.</title>
        <authorList>
            <person name="Anantharaman K."/>
            <person name="Brown C.T."/>
            <person name="Hug L.A."/>
            <person name="Sharon I."/>
            <person name="Castelle C.J."/>
            <person name="Probst A.J."/>
            <person name="Thomas B.C."/>
            <person name="Singh A."/>
            <person name="Wilkins M.J."/>
            <person name="Karaoz U."/>
            <person name="Brodie E.L."/>
            <person name="Williams K.H."/>
            <person name="Hubbard S.S."/>
            <person name="Banfield J.F."/>
        </authorList>
    </citation>
    <scope>NUCLEOTIDE SEQUENCE [LARGE SCALE GENOMIC DNA]</scope>
</reference>
<dbReference type="EC" id="6.1.1.20" evidence="15"/>
<dbReference type="SUPFAM" id="SSF54991">
    <property type="entry name" value="Anticodon-binding domain of PheRS"/>
    <property type="match status" value="1"/>
</dbReference>
<evidence type="ECO:0000256" key="9">
    <source>
        <dbReference type="ARBA" id="ARBA00022840"/>
    </source>
</evidence>
<feature type="binding site" evidence="15">
    <location>
        <position position="451"/>
    </location>
    <ligand>
        <name>Mg(2+)</name>
        <dbReference type="ChEBI" id="CHEBI:18420"/>
        <note>shared with alpha subunit</note>
    </ligand>
</feature>
<evidence type="ECO:0000256" key="3">
    <source>
        <dbReference type="ARBA" id="ARBA00011209"/>
    </source>
</evidence>
<evidence type="ECO:0000256" key="13">
    <source>
        <dbReference type="ARBA" id="ARBA00023146"/>
    </source>
</evidence>
<feature type="domain" description="TRNA-binding" evidence="17">
    <location>
        <begin position="37"/>
        <end position="142"/>
    </location>
</feature>
<dbReference type="SMART" id="SM00874">
    <property type="entry name" value="B5"/>
    <property type="match status" value="1"/>
</dbReference>
<keyword evidence="9 15" id="KW-0067">ATP-binding</keyword>
<evidence type="ECO:0000313" key="21">
    <source>
        <dbReference type="Proteomes" id="UP000177025"/>
    </source>
</evidence>
<dbReference type="EMBL" id="MEUM01000131">
    <property type="protein sequence ID" value="OGC39740.1"/>
    <property type="molecule type" value="Genomic_DNA"/>
</dbReference>
<accession>A0A1F4U4H9</accession>
<dbReference type="InterPro" id="IPR041616">
    <property type="entry name" value="PheRS_beta_core"/>
</dbReference>
<keyword evidence="11 16" id="KW-0694">RNA-binding</keyword>
<dbReference type="InterPro" id="IPR005147">
    <property type="entry name" value="tRNA_synthase_B5-dom"/>
</dbReference>
<dbReference type="Pfam" id="PF17759">
    <property type="entry name" value="tRNA_synthFbeta"/>
    <property type="match status" value="1"/>
</dbReference>
<dbReference type="Gene3D" id="2.40.50.140">
    <property type="entry name" value="Nucleic acid-binding proteins"/>
    <property type="match status" value="1"/>
</dbReference>
<dbReference type="InterPro" id="IPR045060">
    <property type="entry name" value="Phe-tRNA-ligase_IIc_bsu"/>
</dbReference>
<comment type="catalytic activity">
    <reaction evidence="14 15">
        <text>tRNA(Phe) + L-phenylalanine + ATP = L-phenylalanyl-tRNA(Phe) + AMP + diphosphate + H(+)</text>
        <dbReference type="Rhea" id="RHEA:19413"/>
        <dbReference type="Rhea" id="RHEA-COMP:9668"/>
        <dbReference type="Rhea" id="RHEA-COMP:9699"/>
        <dbReference type="ChEBI" id="CHEBI:15378"/>
        <dbReference type="ChEBI" id="CHEBI:30616"/>
        <dbReference type="ChEBI" id="CHEBI:33019"/>
        <dbReference type="ChEBI" id="CHEBI:58095"/>
        <dbReference type="ChEBI" id="CHEBI:78442"/>
        <dbReference type="ChEBI" id="CHEBI:78531"/>
        <dbReference type="ChEBI" id="CHEBI:456215"/>
        <dbReference type="EC" id="6.1.1.20"/>
    </reaction>
</comment>
<dbReference type="SMART" id="SM00873">
    <property type="entry name" value="B3_4"/>
    <property type="match status" value="1"/>
</dbReference>
<dbReference type="SUPFAM" id="SSF56037">
    <property type="entry name" value="PheT/TilS domain"/>
    <property type="match status" value="1"/>
</dbReference>
<dbReference type="AlphaFoldDB" id="A0A1F4U4H9"/>
<comment type="subunit">
    <text evidence="3 15">Tetramer of two alpha and two beta subunits.</text>
</comment>
<dbReference type="PROSITE" id="PS50886">
    <property type="entry name" value="TRBD"/>
    <property type="match status" value="1"/>
</dbReference>
<evidence type="ECO:0000256" key="15">
    <source>
        <dbReference type="HAMAP-Rule" id="MF_00283"/>
    </source>
</evidence>
<dbReference type="Gene3D" id="3.30.56.10">
    <property type="match status" value="2"/>
</dbReference>
<evidence type="ECO:0000256" key="12">
    <source>
        <dbReference type="ARBA" id="ARBA00022917"/>
    </source>
</evidence>
<dbReference type="HAMAP" id="MF_00283">
    <property type="entry name" value="Phe_tRNA_synth_beta1"/>
    <property type="match status" value="1"/>
</dbReference>
<evidence type="ECO:0000259" key="19">
    <source>
        <dbReference type="PROSITE" id="PS51483"/>
    </source>
</evidence>
<evidence type="ECO:0000259" key="17">
    <source>
        <dbReference type="PROSITE" id="PS50886"/>
    </source>
</evidence>
<dbReference type="Pfam" id="PF03483">
    <property type="entry name" value="B3_4"/>
    <property type="match status" value="1"/>
</dbReference>
<organism evidence="20 21">
    <name type="scientific">candidate division WOR-3 bacterium RBG_13_43_14</name>
    <dbReference type="NCBI Taxonomy" id="1802590"/>
    <lineage>
        <taxon>Bacteria</taxon>
        <taxon>Bacteria division WOR-3</taxon>
    </lineage>
</organism>
<dbReference type="InterPro" id="IPR005146">
    <property type="entry name" value="B3/B4_tRNA-bd"/>
</dbReference>
<dbReference type="InterPro" id="IPR005121">
    <property type="entry name" value="Fdx_antiC-bd"/>
</dbReference>
<dbReference type="InterPro" id="IPR004532">
    <property type="entry name" value="Phe-tRNA-ligase_IIc_bsu_bact"/>
</dbReference>
<keyword evidence="5 16" id="KW-0820">tRNA-binding</keyword>
<evidence type="ECO:0000256" key="10">
    <source>
        <dbReference type="ARBA" id="ARBA00022842"/>
    </source>
</evidence>
<keyword evidence="8 15" id="KW-0547">Nucleotide-binding</keyword>
<dbReference type="FunFam" id="3.30.70.380:FF:000001">
    <property type="entry name" value="Phenylalanine--tRNA ligase beta subunit"/>
    <property type="match status" value="1"/>
</dbReference>
<dbReference type="PANTHER" id="PTHR10947:SF0">
    <property type="entry name" value="PHENYLALANINE--TRNA LIGASE BETA SUBUNIT"/>
    <property type="match status" value="1"/>
</dbReference>
<evidence type="ECO:0000259" key="18">
    <source>
        <dbReference type="PROSITE" id="PS51447"/>
    </source>
</evidence>
<dbReference type="InterPro" id="IPR002547">
    <property type="entry name" value="tRNA-bd_dom"/>
</dbReference>
<comment type="subcellular location">
    <subcellularLocation>
        <location evidence="1 15">Cytoplasm</location>
    </subcellularLocation>
</comment>
<gene>
    <name evidence="15" type="primary">pheT</name>
    <name evidence="20" type="ORF">A2Y85_07365</name>
</gene>
<feature type="binding site" evidence="15">
    <location>
        <position position="454"/>
    </location>
    <ligand>
        <name>Mg(2+)</name>
        <dbReference type="ChEBI" id="CHEBI:18420"/>
        <note>shared with alpha subunit</note>
    </ligand>
</feature>
<protein>
    <recommendedName>
        <fullName evidence="15">Phenylalanine--tRNA ligase beta subunit</fullName>
        <ecNumber evidence="15">6.1.1.20</ecNumber>
    </recommendedName>
    <alternativeName>
        <fullName evidence="15">Phenylalanyl-tRNA synthetase beta subunit</fullName>
        <shortName evidence="15">PheRS</shortName>
    </alternativeName>
</protein>
<keyword evidence="7 15" id="KW-0479">Metal-binding</keyword>
<dbReference type="InterPro" id="IPR036690">
    <property type="entry name" value="Fdx_antiC-bd_sf"/>
</dbReference>
<dbReference type="PROSITE" id="PS51447">
    <property type="entry name" value="FDX_ACB"/>
    <property type="match status" value="1"/>
</dbReference>
<dbReference type="Proteomes" id="UP000177025">
    <property type="component" value="Unassembled WGS sequence"/>
</dbReference>
<feature type="domain" description="FDX-ACB" evidence="18">
    <location>
        <begin position="679"/>
        <end position="772"/>
    </location>
</feature>
<evidence type="ECO:0000256" key="5">
    <source>
        <dbReference type="ARBA" id="ARBA00022555"/>
    </source>
</evidence>
<dbReference type="CDD" id="cd02796">
    <property type="entry name" value="tRNA_bind_bactPheRS"/>
    <property type="match status" value="1"/>
</dbReference>
<evidence type="ECO:0000256" key="11">
    <source>
        <dbReference type="ARBA" id="ARBA00022884"/>
    </source>
</evidence>
<dbReference type="InterPro" id="IPR033714">
    <property type="entry name" value="tRNA_bind_bactPheRS"/>
</dbReference>
<evidence type="ECO:0000256" key="1">
    <source>
        <dbReference type="ARBA" id="ARBA00004496"/>
    </source>
</evidence>
<dbReference type="PROSITE" id="PS51483">
    <property type="entry name" value="B5"/>
    <property type="match status" value="1"/>
</dbReference>
<dbReference type="GO" id="GO:0004826">
    <property type="term" value="F:phenylalanine-tRNA ligase activity"/>
    <property type="evidence" value="ECO:0007669"/>
    <property type="project" value="UniProtKB-UniRule"/>
</dbReference>
<dbReference type="SMART" id="SM00896">
    <property type="entry name" value="FDX-ACB"/>
    <property type="match status" value="1"/>
</dbReference>
<evidence type="ECO:0000256" key="16">
    <source>
        <dbReference type="PROSITE-ProRule" id="PRU00209"/>
    </source>
</evidence>
<feature type="binding site" evidence="15">
    <location>
        <position position="455"/>
    </location>
    <ligand>
        <name>Mg(2+)</name>
        <dbReference type="ChEBI" id="CHEBI:18420"/>
        <note>shared with alpha subunit</note>
    </ligand>
</feature>
<dbReference type="GO" id="GO:0006432">
    <property type="term" value="P:phenylalanyl-tRNA aminoacylation"/>
    <property type="evidence" value="ECO:0007669"/>
    <property type="project" value="UniProtKB-UniRule"/>
</dbReference>
<keyword evidence="4 15" id="KW-0963">Cytoplasm</keyword>
<dbReference type="GO" id="GO:0005524">
    <property type="term" value="F:ATP binding"/>
    <property type="evidence" value="ECO:0007669"/>
    <property type="project" value="UniProtKB-UniRule"/>
</dbReference>